<keyword evidence="6" id="KW-0804">Transcription</keyword>
<evidence type="ECO:0000256" key="5">
    <source>
        <dbReference type="ARBA" id="ARBA00023125"/>
    </source>
</evidence>
<dbReference type="GO" id="GO:0008270">
    <property type="term" value="F:zinc ion binding"/>
    <property type="evidence" value="ECO:0007669"/>
    <property type="project" value="UniProtKB-KW"/>
</dbReference>
<dbReference type="Gene3D" id="3.30.50.10">
    <property type="entry name" value="Erythroid Transcription Factor GATA-1, subunit A"/>
    <property type="match status" value="1"/>
</dbReference>
<dbReference type="InterPro" id="IPR013088">
    <property type="entry name" value="Znf_NHR/GATA"/>
</dbReference>
<dbReference type="Pfam" id="PF00105">
    <property type="entry name" value="zf-C4"/>
    <property type="match status" value="1"/>
</dbReference>
<keyword evidence="7" id="KW-0675">Receptor</keyword>
<dbReference type="PRINTS" id="PR00047">
    <property type="entry name" value="STROIDFINGER"/>
</dbReference>
<keyword evidence="8" id="KW-0539">Nucleus</keyword>
<evidence type="ECO:0000256" key="8">
    <source>
        <dbReference type="ARBA" id="ARBA00023242"/>
    </source>
</evidence>
<keyword evidence="2" id="KW-0863">Zinc-finger</keyword>
<protein>
    <submittedName>
        <fullName evidence="11">Uncharacterized protein</fullName>
    </submittedName>
</protein>
<dbReference type="SUPFAM" id="SSF57716">
    <property type="entry name" value="Glucocorticoid receptor-like (DNA-binding domain)"/>
    <property type="match status" value="1"/>
</dbReference>
<dbReference type="InterPro" id="IPR000536">
    <property type="entry name" value="Nucl_hrmn_rcpt_lig-bd"/>
</dbReference>
<dbReference type="AlphaFoldDB" id="A0A813ZBM3"/>
<dbReference type="GO" id="GO:0045944">
    <property type="term" value="P:positive regulation of transcription by RNA polymerase II"/>
    <property type="evidence" value="ECO:0007669"/>
    <property type="project" value="TreeGrafter"/>
</dbReference>
<sequence length="428" mass="49327">MSTNNIQYRKRVVRRQQNLFKNDMCDKDDSLTFPNNPQQQRNVRKKPEGLICSICEGPAHGYNFDAITCESCKAFFRRNALRSGDRFKCRANDGKCAITTATRKRCKACRLAKCFEKGMRADWILTDEERVNKRRKIEENRRLRRLIYPDTADSDESSSPMIKSEPMISEDLYPSCVSSSISPEDSCKFEQINQAYEESIRLTSLPPELPSYPDTARINAPWEMMNIPVNLQSLRLITFYKLIPEFSALNESDKLVLIKYNAFALVFVRSVTVYDPIADTYHEPGAGDCMFAGKDMIQCFSLEQYHQSTRCVRRLVDATQKDRVIVQLFLIIALLSKGAAIFIDMTEAEPIANDILSILRTQNYFVDLLWKYCESTYGFKHTVQMWNKLVFASIDAHLQSFNTCYNYVRHDDVAEQLVPLMKSVALNV</sequence>
<name>A0A813ZBM3_ADIRI</name>
<dbReference type="SMART" id="SM00399">
    <property type="entry name" value="ZnF_C4"/>
    <property type="match status" value="1"/>
</dbReference>
<proteinExistence type="predicted"/>
<dbReference type="InterPro" id="IPR035500">
    <property type="entry name" value="NHR-like_dom_sf"/>
</dbReference>
<dbReference type="GO" id="GO:0030154">
    <property type="term" value="P:cell differentiation"/>
    <property type="evidence" value="ECO:0007669"/>
    <property type="project" value="TreeGrafter"/>
</dbReference>
<evidence type="ECO:0000256" key="6">
    <source>
        <dbReference type="ARBA" id="ARBA00023163"/>
    </source>
</evidence>
<dbReference type="SUPFAM" id="SSF48508">
    <property type="entry name" value="Nuclear receptor ligand-binding domain"/>
    <property type="match status" value="1"/>
</dbReference>
<evidence type="ECO:0000256" key="7">
    <source>
        <dbReference type="ARBA" id="ARBA00023170"/>
    </source>
</evidence>
<evidence type="ECO:0000256" key="3">
    <source>
        <dbReference type="ARBA" id="ARBA00022833"/>
    </source>
</evidence>
<keyword evidence="1" id="KW-0479">Metal-binding</keyword>
<dbReference type="PROSITE" id="PS51843">
    <property type="entry name" value="NR_LBD"/>
    <property type="match status" value="1"/>
</dbReference>
<feature type="domain" description="Nuclear receptor" evidence="9">
    <location>
        <begin position="49"/>
        <end position="126"/>
    </location>
</feature>
<dbReference type="PROSITE" id="PS51030">
    <property type="entry name" value="NUCLEAR_REC_DBD_2"/>
    <property type="match status" value="1"/>
</dbReference>
<evidence type="ECO:0000256" key="2">
    <source>
        <dbReference type="ARBA" id="ARBA00022771"/>
    </source>
</evidence>
<dbReference type="Proteomes" id="UP000663828">
    <property type="component" value="Unassembled WGS sequence"/>
</dbReference>
<comment type="caution">
    <text evidence="11">The sequence shown here is derived from an EMBL/GenBank/DDBJ whole genome shotgun (WGS) entry which is preliminary data.</text>
</comment>
<evidence type="ECO:0000259" key="10">
    <source>
        <dbReference type="PROSITE" id="PS51843"/>
    </source>
</evidence>
<dbReference type="GO" id="GO:0000122">
    <property type="term" value="P:negative regulation of transcription by RNA polymerase II"/>
    <property type="evidence" value="ECO:0007669"/>
    <property type="project" value="TreeGrafter"/>
</dbReference>
<evidence type="ECO:0000313" key="11">
    <source>
        <dbReference type="EMBL" id="CAF0897774.1"/>
    </source>
</evidence>
<accession>A0A813ZBM3</accession>
<dbReference type="EMBL" id="CAJNOR010000382">
    <property type="protein sequence ID" value="CAF0897774.1"/>
    <property type="molecule type" value="Genomic_DNA"/>
</dbReference>
<dbReference type="GO" id="GO:0004879">
    <property type="term" value="F:nuclear receptor activity"/>
    <property type="evidence" value="ECO:0007669"/>
    <property type="project" value="TreeGrafter"/>
</dbReference>
<dbReference type="PANTHER" id="PTHR24082:SF283">
    <property type="entry name" value="NUCLEAR HORMONE RECEPTOR HR96"/>
    <property type="match status" value="1"/>
</dbReference>
<dbReference type="PANTHER" id="PTHR24082">
    <property type="entry name" value="NUCLEAR HORMONE RECEPTOR"/>
    <property type="match status" value="1"/>
</dbReference>
<feature type="domain" description="NR LBD" evidence="10">
    <location>
        <begin position="184"/>
        <end position="428"/>
    </location>
</feature>
<dbReference type="InterPro" id="IPR050234">
    <property type="entry name" value="Nuclear_hormone_rcpt_NR1"/>
</dbReference>
<evidence type="ECO:0000256" key="1">
    <source>
        <dbReference type="ARBA" id="ARBA00022723"/>
    </source>
</evidence>
<reference evidence="11" key="1">
    <citation type="submission" date="2021-02" db="EMBL/GenBank/DDBJ databases">
        <authorList>
            <person name="Nowell W R."/>
        </authorList>
    </citation>
    <scope>NUCLEOTIDE SEQUENCE</scope>
</reference>
<evidence type="ECO:0000313" key="12">
    <source>
        <dbReference type="Proteomes" id="UP000663828"/>
    </source>
</evidence>
<dbReference type="GO" id="GO:0000978">
    <property type="term" value="F:RNA polymerase II cis-regulatory region sequence-specific DNA binding"/>
    <property type="evidence" value="ECO:0007669"/>
    <property type="project" value="TreeGrafter"/>
</dbReference>
<keyword evidence="12" id="KW-1185">Reference proteome</keyword>
<evidence type="ECO:0000259" key="9">
    <source>
        <dbReference type="PROSITE" id="PS51030"/>
    </source>
</evidence>
<dbReference type="InterPro" id="IPR001628">
    <property type="entry name" value="Znf_hrmn_rcpt"/>
</dbReference>
<keyword evidence="5" id="KW-0238">DNA-binding</keyword>
<keyword evidence="3" id="KW-0862">Zinc</keyword>
<dbReference type="Gene3D" id="1.10.565.10">
    <property type="entry name" value="Retinoid X Receptor"/>
    <property type="match status" value="1"/>
</dbReference>
<organism evidence="11 12">
    <name type="scientific">Adineta ricciae</name>
    <name type="common">Rotifer</name>
    <dbReference type="NCBI Taxonomy" id="249248"/>
    <lineage>
        <taxon>Eukaryota</taxon>
        <taxon>Metazoa</taxon>
        <taxon>Spiralia</taxon>
        <taxon>Gnathifera</taxon>
        <taxon>Rotifera</taxon>
        <taxon>Eurotatoria</taxon>
        <taxon>Bdelloidea</taxon>
        <taxon>Adinetida</taxon>
        <taxon>Adinetidae</taxon>
        <taxon>Adineta</taxon>
    </lineage>
</organism>
<gene>
    <name evidence="11" type="ORF">XAT740_LOCUS7855</name>
</gene>
<evidence type="ECO:0000256" key="4">
    <source>
        <dbReference type="ARBA" id="ARBA00023015"/>
    </source>
</evidence>
<keyword evidence="4" id="KW-0805">Transcription regulation</keyword>